<dbReference type="Pfam" id="PF07977">
    <property type="entry name" value="FabA"/>
    <property type="match status" value="1"/>
</dbReference>
<proteinExistence type="predicted"/>
<organism evidence="2 3">
    <name type="scientific">Mariniblastus fucicola</name>
    <dbReference type="NCBI Taxonomy" id="980251"/>
    <lineage>
        <taxon>Bacteria</taxon>
        <taxon>Pseudomonadati</taxon>
        <taxon>Planctomycetota</taxon>
        <taxon>Planctomycetia</taxon>
        <taxon>Pirellulales</taxon>
        <taxon>Pirellulaceae</taxon>
        <taxon>Mariniblastus</taxon>
    </lineage>
</organism>
<dbReference type="Gene3D" id="3.10.129.10">
    <property type="entry name" value="Hotdog Thioesterase"/>
    <property type="match status" value="1"/>
</dbReference>
<dbReference type="PANTHER" id="PTHR30272">
    <property type="entry name" value="3-HYDROXYACYL-[ACYL-CARRIER-PROTEIN] DEHYDRATASE"/>
    <property type="match status" value="1"/>
</dbReference>
<name>A0A5B9PEX2_9BACT</name>
<dbReference type="Proteomes" id="UP000322214">
    <property type="component" value="Chromosome"/>
</dbReference>
<gene>
    <name evidence="2" type="primary">fabZ_5</name>
    <name evidence="2" type="ORF">MFFC18_40050</name>
</gene>
<dbReference type="SUPFAM" id="SSF54637">
    <property type="entry name" value="Thioesterase/thiol ester dehydrase-isomerase"/>
    <property type="match status" value="1"/>
</dbReference>
<dbReference type="KEGG" id="mff:MFFC18_40050"/>
<sequence length="180" mass="20376">MRWFWIDRFTEFVAGETAEAIKCISLSEEVVDEYSPCRTFLPASVIIEGIAQTGGLLLGQMSDFNDRIVLAKVTSSEFHFEAEPGTKLTYRVRITNNDEMGAMVEGTSHAGDRLQAKIDLMFARLDDERFKGVELFEPAEFCRMLRLLRLFEVGVYPDGSKVQIPDHMIEAEQAFLKIGV</sequence>
<keyword evidence="1 2" id="KW-0456">Lyase</keyword>
<dbReference type="RefSeq" id="WP_075084626.1">
    <property type="nucleotide sequence ID" value="NZ_CP042912.1"/>
</dbReference>
<dbReference type="PANTHER" id="PTHR30272:SF1">
    <property type="entry name" value="3-HYDROXYACYL-[ACYL-CARRIER-PROTEIN] DEHYDRATASE"/>
    <property type="match status" value="1"/>
</dbReference>
<evidence type="ECO:0000256" key="1">
    <source>
        <dbReference type="ARBA" id="ARBA00023239"/>
    </source>
</evidence>
<dbReference type="InterPro" id="IPR029069">
    <property type="entry name" value="HotDog_dom_sf"/>
</dbReference>
<dbReference type="InterPro" id="IPR013114">
    <property type="entry name" value="FabA_FabZ"/>
</dbReference>
<evidence type="ECO:0000313" key="3">
    <source>
        <dbReference type="Proteomes" id="UP000322214"/>
    </source>
</evidence>
<dbReference type="STRING" id="980251.GCA_001642875_02195"/>
<protein>
    <submittedName>
        <fullName evidence="2">3-hydroxyacyl-[acyl-carrier-protein] dehydratase FabZ</fullName>
        <ecNumber evidence="2">4.2.1.59</ecNumber>
    </submittedName>
</protein>
<dbReference type="AlphaFoldDB" id="A0A5B9PEX2"/>
<reference evidence="2 3" key="1">
    <citation type="submission" date="2019-08" db="EMBL/GenBank/DDBJ databases">
        <title>Deep-cultivation of Planctomycetes and their phenomic and genomic characterization uncovers novel biology.</title>
        <authorList>
            <person name="Wiegand S."/>
            <person name="Jogler M."/>
            <person name="Boedeker C."/>
            <person name="Pinto D."/>
            <person name="Vollmers J."/>
            <person name="Rivas-Marin E."/>
            <person name="Kohn T."/>
            <person name="Peeters S.H."/>
            <person name="Heuer A."/>
            <person name="Rast P."/>
            <person name="Oberbeckmann S."/>
            <person name="Bunk B."/>
            <person name="Jeske O."/>
            <person name="Meyerdierks A."/>
            <person name="Storesund J.E."/>
            <person name="Kallscheuer N."/>
            <person name="Luecker S."/>
            <person name="Lage O.M."/>
            <person name="Pohl T."/>
            <person name="Merkel B.J."/>
            <person name="Hornburger P."/>
            <person name="Mueller R.-W."/>
            <person name="Bruemmer F."/>
            <person name="Labrenz M."/>
            <person name="Spormann A.M."/>
            <person name="Op den Camp H."/>
            <person name="Overmann J."/>
            <person name="Amann R."/>
            <person name="Jetten M.S.M."/>
            <person name="Mascher T."/>
            <person name="Medema M.H."/>
            <person name="Devos D.P."/>
            <person name="Kaster A.-K."/>
            <person name="Ovreas L."/>
            <person name="Rohde M."/>
            <person name="Galperin M.Y."/>
            <person name="Jogler C."/>
        </authorList>
    </citation>
    <scope>NUCLEOTIDE SEQUENCE [LARGE SCALE GENOMIC DNA]</scope>
    <source>
        <strain evidence="2 3">FC18</strain>
    </source>
</reference>
<accession>A0A5B9PEX2</accession>
<dbReference type="EC" id="4.2.1.59" evidence="2"/>
<dbReference type="EMBL" id="CP042912">
    <property type="protein sequence ID" value="QEG24089.1"/>
    <property type="molecule type" value="Genomic_DNA"/>
</dbReference>
<keyword evidence="3" id="KW-1185">Reference proteome</keyword>
<evidence type="ECO:0000313" key="2">
    <source>
        <dbReference type="EMBL" id="QEG24089.1"/>
    </source>
</evidence>
<dbReference type="GO" id="GO:0019171">
    <property type="term" value="F:(3R)-hydroxyacyl-[acyl-carrier-protein] dehydratase activity"/>
    <property type="evidence" value="ECO:0007669"/>
    <property type="project" value="UniProtKB-EC"/>
</dbReference>
<dbReference type="OrthoDB" id="270809at2"/>